<protein>
    <submittedName>
        <fullName evidence="8">Similar to CG1218: Histone PARylation factor 1-like (Drosophila melanogaster)</fullName>
    </submittedName>
</protein>
<evidence type="ECO:0000313" key="8">
    <source>
        <dbReference type="EMBL" id="CAG5107821.1"/>
    </source>
</evidence>
<dbReference type="InterPro" id="IPR019406">
    <property type="entry name" value="APLF_PBZ"/>
</dbReference>
<keyword evidence="4" id="KW-0158">Chromosome</keyword>
<dbReference type="GO" id="GO:0005694">
    <property type="term" value="C:chromosome"/>
    <property type="evidence" value="ECO:0007669"/>
    <property type="project" value="UniProtKB-SubCell"/>
</dbReference>
<name>A0A8J2HT70_COTCN</name>
<keyword evidence="9" id="KW-1185">Reference proteome</keyword>
<comment type="caution">
    <text evidence="8">The sequence shown here is derived from an EMBL/GenBank/DDBJ whole genome shotgun (WGS) entry which is preliminary data.</text>
</comment>
<dbReference type="GO" id="GO:0042393">
    <property type="term" value="F:histone binding"/>
    <property type="evidence" value="ECO:0007669"/>
    <property type="project" value="InterPro"/>
</dbReference>
<evidence type="ECO:0000256" key="2">
    <source>
        <dbReference type="ARBA" id="ARBA00004286"/>
    </source>
</evidence>
<dbReference type="InterPro" id="IPR019361">
    <property type="entry name" value="HPF1"/>
</dbReference>
<dbReference type="PANTHER" id="PTHR13386">
    <property type="entry name" value="HISTONE PARYLATION FACTOR 1"/>
    <property type="match status" value="1"/>
</dbReference>
<dbReference type="EMBL" id="CAJNRD030001124">
    <property type="protein sequence ID" value="CAG5107821.1"/>
    <property type="molecule type" value="Genomic_DNA"/>
</dbReference>
<dbReference type="AlphaFoldDB" id="A0A8J2HT70"/>
<reference evidence="8" key="1">
    <citation type="submission" date="2021-04" db="EMBL/GenBank/DDBJ databases">
        <authorList>
            <person name="Chebbi M.A.C M."/>
        </authorList>
    </citation>
    <scope>NUCLEOTIDE SEQUENCE</scope>
</reference>
<dbReference type="Pfam" id="PF10228">
    <property type="entry name" value="HPF1"/>
    <property type="match status" value="1"/>
</dbReference>
<evidence type="ECO:0000259" key="7">
    <source>
        <dbReference type="Pfam" id="PF10283"/>
    </source>
</evidence>
<dbReference type="GO" id="GO:0006974">
    <property type="term" value="P:DNA damage response"/>
    <property type="evidence" value="ECO:0007669"/>
    <property type="project" value="InterPro"/>
</dbReference>
<feature type="compositionally biased region" description="Basic and acidic residues" evidence="6">
    <location>
        <begin position="123"/>
        <end position="137"/>
    </location>
</feature>
<evidence type="ECO:0000256" key="3">
    <source>
        <dbReference type="ARBA" id="ARBA00010803"/>
    </source>
</evidence>
<keyword evidence="5" id="KW-0539">Nucleus</keyword>
<feature type="region of interest" description="Disordered" evidence="6">
    <location>
        <begin position="31"/>
        <end position="107"/>
    </location>
</feature>
<gene>
    <name evidence="8" type="ORF">HICCMSTLAB_LOCUS12935</name>
</gene>
<evidence type="ECO:0000256" key="6">
    <source>
        <dbReference type="SAM" id="MobiDB-lite"/>
    </source>
</evidence>
<dbReference type="OrthoDB" id="416496at2759"/>
<proteinExistence type="inferred from homology"/>
<comment type="similarity">
    <text evidence="3">Belongs to the HPF1 family.</text>
</comment>
<dbReference type="Proteomes" id="UP000786811">
    <property type="component" value="Unassembled WGS sequence"/>
</dbReference>
<evidence type="ECO:0000256" key="4">
    <source>
        <dbReference type="ARBA" id="ARBA00022454"/>
    </source>
</evidence>
<dbReference type="GO" id="GO:0072572">
    <property type="term" value="F:poly-ADP-D-ribose binding"/>
    <property type="evidence" value="ECO:0007669"/>
    <property type="project" value="TreeGrafter"/>
</dbReference>
<feature type="domain" description="PBZ-type" evidence="7">
    <location>
        <begin position="19"/>
        <end position="40"/>
    </location>
</feature>
<sequence>MDDNSKNTLEEFNDDPRVTCQYGASCYQKNPKHHEKYKHPPVIQQAQVVEDSAEQGKKRKVDDECESDESVSSKKFKNNEHNESEPVVDKQRISPSPSTSSDDDDFVCDEDDIERIMKEASIKKPIDNSANSDKDLNAGHSRVPASGINNVVDKKKIILDLFLVEMPDDFYKFYEFCCSLSKDDPQSALRSVDLKLVGPYDVLLDKIKTYSDNDKEKYLRHWRYYYDPPEFQTILKGNDKDGLHYGYWRDESKTQPTFIAKNSANKNYKIVPVAPNIFSAVMAHIEERQKIANPFEKGKISRVLQTLKNYAKTHDICLEKNSAGMQKRNREVITKTLHGAGIVVPYNKKTQLGYRQLSLTDSHLIKLLHQIEKADSIDVKVYLGKLEEVVRLATIAADECDFGTPLELGHDLFSCGIEAVQRIALQMLALAYNLLKRPEFLKIAEAHISHRKKGCDLSVL</sequence>
<accession>A0A8J2HT70</accession>
<evidence type="ECO:0000256" key="5">
    <source>
        <dbReference type="ARBA" id="ARBA00023242"/>
    </source>
</evidence>
<dbReference type="PANTHER" id="PTHR13386:SF1">
    <property type="entry name" value="HISTONE PARYLATION FACTOR 1"/>
    <property type="match status" value="1"/>
</dbReference>
<organism evidence="8 9">
    <name type="scientific">Cotesia congregata</name>
    <name type="common">Parasitoid wasp</name>
    <name type="synonym">Apanteles congregatus</name>
    <dbReference type="NCBI Taxonomy" id="51543"/>
    <lineage>
        <taxon>Eukaryota</taxon>
        <taxon>Metazoa</taxon>
        <taxon>Ecdysozoa</taxon>
        <taxon>Arthropoda</taxon>
        <taxon>Hexapoda</taxon>
        <taxon>Insecta</taxon>
        <taxon>Pterygota</taxon>
        <taxon>Neoptera</taxon>
        <taxon>Endopterygota</taxon>
        <taxon>Hymenoptera</taxon>
        <taxon>Apocrita</taxon>
        <taxon>Ichneumonoidea</taxon>
        <taxon>Braconidae</taxon>
        <taxon>Microgastrinae</taxon>
        <taxon>Cotesia</taxon>
    </lineage>
</organism>
<evidence type="ECO:0000256" key="1">
    <source>
        <dbReference type="ARBA" id="ARBA00004123"/>
    </source>
</evidence>
<evidence type="ECO:0000313" key="9">
    <source>
        <dbReference type="Proteomes" id="UP000786811"/>
    </source>
</evidence>
<comment type="subcellular location">
    <subcellularLocation>
        <location evidence="2">Chromosome</location>
    </subcellularLocation>
    <subcellularLocation>
        <location evidence="1">Nucleus</location>
    </subcellularLocation>
</comment>
<dbReference type="Pfam" id="PF10283">
    <property type="entry name" value="zf-CCHH"/>
    <property type="match status" value="1"/>
</dbReference>
<dbReference type="GO" id="GO:0005634">
    <property type="term" value="C:nucleus"/>
    <property type="evidence" value="ECO:0007669"/>
    <property type="project" value="UniProtKB-SubCell"/>
</dbReference>
<feature type="region of interest" description="Disordered" evidence="6">
    <location>
        <begin position="123"/>
        <end position="143"/>
    </location>
</feature>
<feature type="compositionally biased region" description="Basic and acidic residues" evidence="6">
    <location>
        <begin position="77"/>
        <end position="92"/>
    </location>
</feature>